<dbReference type="NCBIfam" id="NF033527">
    <property type="entry name" value="transpos_Tn3"/>
    <property type="match status" value="1"/>
</dbReference>
<evidence type="ECO:0000256" key="4">
    <source>
        <dbReference type="ARBA" id="ARBA00023172"/>
    </source>
</evidence>
<comment type="similarity">
    <text evidence="1">Belongs to the transposase 7 family.</text>
</comment>
<keyword evidence="3" id="KW-0238">DNA-binding</keyword>
<dbReference type="InterPro" id="IPR047653">
    <property type="entry name" value="Tn3-like_transpos"/>
</dbReference>
<proteinExistence type="inferred from homology"/>
<dbReference type="GO" id="GO:0006313">
    <property type="term" value="P:DNA transposition"/>
    <property type="evidence" value="ECO:0007669"/>
    <property type="project" value="InterPro"/>
</dbReference>
<accession>A0A8J2Z233</accession>
<evidence type="ECO:0000313" key="7">
    <source>
        <dbReference type="Proteomes" id="UP000636949"/>
    </source>
</evidence>
<evidence type="ECO:0000256" key="3">
    <source>
        <dbReference type="ARBA" id="ARBA00023125"/>
    </source>
</evidence>
<dbReference type="GO" id="GO:0004803">
    <property type="term" value="F:transposase activity"/>
    <property type="evidence" value="ECO:0007669"/>
    <property type="project" value="InterPro"/>
</dbReference>
<evidence type="ECO:0000313" key="6">
    <source>
        <dbReference type="EMBL" id="GGF86685.1"/>
    </source>
</evidence>
<keyword evidence="4" id="KW-0233">DNA recombination</keyword>
<reference evidence="6" key="2">
    <citation type="submission" date="2020-09" db="EMBL/GenBank/DDBJ databases">
        <authorList>
            <person name="Sun Q."/>
            <person name="Zhou Y."/>
        </authorList>
    </citation>
    <scope>NUCLEOTIDE SEQUENCE</scope>
    <source>
        <strain evidence="6">CGMCC 1.15758</strain>
    </source>
</reference>
<name>A0A8J2Z233_9GAMM</name>
<keyword evidence="2" id="KW-0815">Transposition</keyword>
<dbReference type="GO" id="GO:0003677">
    <property type="term" value="F:DNA binding"/>
    <property type="evidence" value="ECO:0007669"/>
    <property type="project" value="UniProtKB-KW"/>
</dbReference>
<evidence type="ECO:0000256" key="2">
    <source>
        <dbReference type="ARBA" id="ARBA00022578"/>
    </source>
</evidence>
<dbReference type="InterPro" id="IPR002513">
    <property type="entry name" value="Tn3_Tnp_DDE_dom"/>
</dbReference>
<keyword evidence="7" id="KW-1185">Reference proteome</keyword>
<dbReference type="Proteomes" id="UP000636949">
    <property type="component" value="Unassembled WGS sequence"/>
</dbReference>
<dbReference type="AlphaFoldDB" id="A0A8J2Z233"/>
<evidence type="ECO:0000256" key="1">
    <source>
        <dbReference type="ARBA" id="ARBA00009402"/>
    </source>
</evidence>
<sequence>MTDRNRCAYLSIYVYARKQTLLDTAIDMFNCLIKNVIHKSERRVVKKLIEGVKKVYGKDEILFNIAEVCLAEPKGTIQDSIFPIVTEDKFKKIIEEYEKKGPRYQTILHEQIRGSYANYYRRMIQPFLQNITFCCNNQDHQPILNGIKLIMEYFDSKKTYFPDQEVIPMSFLPEKWKKRVIDEKNGKVKRIGHEVYLLKKLADAIRCREIWIKDAFKHRNPDHDLPSDFEANQNMYLNDLSLPTTADDFIKTLQNNLTDALERFNNNITHNDKVRISIKTDKKKGRIVLTPLTAQVESQNVKTIKKHLQEKWQTTNLIDMLKETELGLNLTADFVSYGEKIYLKPKEISERLLLAIYGFGTNVGLKHICAGNEAVTYHQLRHIKDYFLTADNLKNAISKVADAIFKIRFPEIWGNTPLAVACDSTQFSAYIQNLIAEYHNRYGGRGVMIYWHVEKNACCIHSQLKSVSSSEVSSMIEGVLRHCTEMSVQKSYVDTHGQSEVGFAFSHLLSFSLMPRFANIDKQKLAQCALVDYQKYPNINAIFSDSINWELIKEQYSQMVKYAAAMKLGYADPESVLRRFSKNNLKHPTYKALSELGGVIKTIFLCEYLMDESMRQEIQEGLNVVELWNGVSKYIFYGKTGEITSNNEKVQNLSVKSLHLTQLSMVYINTIMIQQILVEHNLIGKLTEEDKRALTPLIYEHVNPYGLFPLDLEKRLPYIQYEVAA</sequence>
<protein>
    <submittedName>
        <fullName evidence="6">Putative transposase</fullName>
    </submittedName>
</protein>
<evidence type="ECO:0000259" key="5">
    <source>
        <dbReference type="Pfam" id="PF01526"/>
    </source>
</evidence>
<feature type="domain" description="Tn3 transposase DDE" evidence="5">
    <location>
        <begin position="319"/>
        <end position="708"/>
    </location>
</feature>
<organism evidence="6 7">
    <name type="scientific">Cysteiniphilum litorale</name>
    <dbReference type="NCBI Taxonomy" id="2056700"/>
    <lineage>
        <taxon>Bacteria</taxon>
        <taxon>Pseudomonadati</taxon>
        <taxon>Pseudomonadota</taxon>
        <taxon>Gammaproteobacteria</taxon>
        <taxon>Thiotrichales</taxon>
        <taxon>Fastidiosibacteraceae</taxon>
        <taxon>Cysteiniphilum</taxon>
    </lineage>
</organism>
<dbReference type="Pfam" id="PF01526">
    <property type="entry name" value="DDE_Tnp_Tn3"/>
    <property type="match status" value="1"/>
</dbReference>
<dbReference type="EMBL" id="BMJS01000001">
    <property type="protein sequence ID" value="GGF86685.1"/>
    <property type="molecule type" value="Genomic_DNA"/>
</dbReference>
<comment type="caution">
    <text evidence="6">The sequence shown here is derived from an EMBL/GenBank/DDBJ whole genome shotgun (WGS) entry which is preliminary data.</text>
</comment>
<gene>
    <name evidence="6" type="ORF">GCM10010995_00010</name>
</gene>
<reference evidence="6" key="1">
    <citation type="journal article" date="2014" name="Int. J. Syst. Evol. Microbiol.">
        <title>Complete genome sequence of Corynebacterium casei LMG S-19264T (=DSM 44701T), isolated from a smear-ripened cheese.</title>
        <authorList>
            <consortium name="US DOE Joint Genome Institute (JGI-PGF)"/>
            <person name="Walter F."/>
            <person name="Albersmeier A."/>
            <person name="Kalinowski J."/>
            <person name="Ruckert C."/>
        </authorList>
    </citation>
    <scope>NUCLEOTIDE SEQUENCE</scope>
    <source>
        <strain evidence="6">CGMCC 1.15758</strain>
    </source>
</reference>